<dbReference type="Gene3D" id="3.30.160.60">
    <property type="entry name" value="Classic Zinc Finger"/>
    <property type="match status" value="2"/>
</dbReference>
<dbReference type="Proteomes" id="UP000317650">
    <property type="component" value="Chromosome 5"/>
</dbReference>
<feature type="domain" description="U1-type" evidence="2">
    <location>
        <begin position="331"/>
        <end position="365"/>
    </location>
</feature>
<dbReference type="GO" id="GO:0003676">
    <property type="term" value="F:nucleic acid binding"/>
    <property type="evidence" value="ECO:0007669"/>
    <property type="project" value="InterPro"/>
</dbReference>
<dbReference type="Pfam" id="PF12874">
    <property type="entry name" value="zf-met"/>
    <property type="match status" value="2"/>
</dbReference>
<gene>
    <name evidence="3" type="ORF">C4D60_Mb05t04620</name>
</gene>
<evidence type="ECO:0000259" key="2">
    <source>
        <dbReference type="SMART" id="SM00451"/>
    </source>
</evidence>
<dbReference type="AlphaFoldDB" id="A0A4S8JTP6"/>
<dbReference type="PANTHER" id="PTHR47487">
    <property type="entry name" value="OS06G0651300 PROTEIN-RELATED"/>
    <property type="match status" value="1"/>
</dbReference>
<feature type="region of interest" description="Disordered" evidence="1">
    <location>
        <begin position="176"/>
        <end position="211"/>
    </location>
</feature>
<comment type="caution">
    <text evidence="3">The sequence shown here is derived from an EMBL/GenBank/DDBJ whole genome shotgun (WGS) entry which is preliminary data.</text>
</comment>
<dbReference type="SUPFAM" id="SSF57667">
    <property type="entry name" value="beta-beta-alpha zinc fingers"/>
    <property type="match status" value="2"/>
</dbReference>
<feature type="compositionally biased region" description="Polar residues" evidence="1">
    <location>
        <begin position="715"/>
        <end position="724"/>
    </location>
</feature>
<dbReference type="GO" id="GO:0008270">
    <property type="term" value="F:zinc ion binding"/>
    <property type="evidence" value="ECO:0007669"/>
    <property type="project" value="InterPro"/>
</dbReference>
<organism evidence="3 4">
    <name type="scientific">Musa balbisiana</name>
    <name type="common">Banana</name>
    <dbReference type="NCBI Taxonomy" id="52838"/>
    <lineage>
        <taxon>Eukaryota</taxon>
        <taxon>Viridiplantae</taxon>
        <taxon>Streptophyta</taxon>
        <taxon>Embryophyta</taxon>
        <taxon>Tracheophyta</taxon>
        <taxon>Spermatophyta</taxon>
        <taxon>Magnoliopsida</taxon>
        <taxon>Liliopsida</taxon>
        <taxon>Zingiberales</taxon>
        <taxon>Musaceae</taxon>
        <taxon>Musa</taxon>
    </lineage>
</organism>
<feature type="region of interest" description="Disordered" evidence="1">
    <location>
        <begin position="677"/>
        <end position="724"/>
    </location>
</feature>
<name>A0A4S8JTP6_MUSBA</name>
<dbReference type="InterPro" id="IPR036236">
    <property type="entry name" value="Znf_C2H2_sf"/>
</dbReference>
<feature type="compositionally biased region" description="Basic residues" evidence="1">
    <location>
        <begin position="193"/>
        <end position="211"/>
    </location>
</feature>
<dbReference type="SMART" id="SM00451">
    <property type="entry name" value="ZnF_U1"/>
    <property type="match status" value="2"/>
</dbReference>
<proteinExistence type="predicted"/>
<protein>
    <recommendedName>
        <fullName evidence="2">U1-type domain-containing protein</fullName>
    </recommendedName>
</protein>
<dbReference type="EMBL" id="PYDT01000003">
    <property type="protein sequence ID" value="THU65529.1"/>
    <property type="molecule type" value="Genomic_DNA"/>
</dbReference>
<reference evidence="3 4" key="1">
    <citation type="journal article" date="2019" name="Nat. Plants">
        <title>Genome sequencing of Musa balbisiana reveals subgenome evolution and function divergence in polyploid bananas.</title>
        <authorList>
            <person name="Yao X."/>
        </authorList>
    </citation>
    <scope>NUCLEOTIDE SEQUENCE [LARGE SCALE GENOMIC DNA]</scope>
    <source>
        <strain evidence="4">cv. DH-PKW</strain>
        <tissue evidence="3">Leaves</tissue>
    </source>
</reference>
<accession>A0A4S8JTP6</accession>
<dbReference type="InterPro" id="IPR013087">
    <property type="entry name" value="Znf_C2H2_type"/>
</dbReference>
<evidence type="ECO:0000313" key="4">
    <source>
        <dbReference type="Proteomes" id="UP000317650"/>
    </source>
</evidence>
<feature type="compositionally biased region" description="Polar residues" evidence="1">
    <location>
        <begin position="684"/>
        <end position="706"/>
    </location>
</feature>
<evidence type="ECO:0000256" key="1">
    <source>
        <dbReference type="SAM" id="MobiDB-lite"/>
    </source>
</evidence>
<dbReference type="InterPro" id="IPR003604">
    <property type="entry name" value="Matrin/U1-like-C_Znf_C2H2"/>
</dbReference>
<evidence type="ECO:0000313" key="3">
    <source>
        <dbReference type="EMBL" id="THU65529.1"/>
    </source>
</evidence>
<feature type="domain" description="U1-type" evidence="2">
    <location>
        <begin position="582"/>
        <end position="616"/>
    </location>
</feature>
<sequence>MEFSALAEAQQQEQQLQYHEQLVYQDYHHLQQLPQSTYDRQAQAHEAYYTYHYDYDPSSSAAAAAYHHHHYYSHYYPHDDSSATAYLPPSLPALAHPDLASTVAAAAAPSHDPSQHNHDQAVHAYPPLHEQPAGPSSSGYHVAPEPNPSAAAAVTAFSQLTQVGGTMEAAERAIAGKQERRWHPKGGAQLSMAHHRRQRRPRHHQPSGYHRKVWVRLGVADASTSSYKGGSRRGCEPFIGGVVRGNSSYHPSKYDNSVRSFRGRGRGQVGNGGGRRYYRSVPERQLLDSAPAPIMESSSVAEPGIASGQTPLKVTALATETTQMLPWQPLLLLAWCDICRVDCNSFQNLEQHKNGKRHKKTVQRIQEIEAQQKVMAELEAKVASKPEIDLQKMEENKYHLLGEVKNVFHQAIEVANAGSDNVPSAMLPYQIREATKVIDAKAATTIFSSQDIIVNKSSDTPEIVIPAQVKEANQVSTASENLPAKTMLTNHNTESEIQVLILSGKSESSKEEEARGEALMFDEQEIMASSIEGRRRRPRMDAFDRYDKRYGQKWKMMRFGHDGKRLRRPEPVRSRPPMHPKEQPRVCTLCNVMCDTLAVFKCHLSGKKHISRIKRFQGQHSVYGQISLYIPPNQPSAYPPQAPEPLFYGLKCHELLQHAVYGLGAVQIEGYGLQQGDQAEQGKTADNTALESQTEQGSEQPENKCSMSRFEEATSMGTAGTEHNSAFANSEDLIAVSESGVSLDDKPLLPKIDVKVESSAENEYLAA</sequence>
<dbReference type="PANTHER" id="PTHR47487:SF12">
    <property type="entry name" value="GLUTENIN, HIGH MOLECULAR WEIGHT SUBUNIT DX5-LIKE"/>
    <property type="match status" value="1"/>
</dbReference>
<dbReference type="STRING" id="52838.A0A4S8JTP6"/>
<keyword evidence="4" id="KW-1185">Reference proteome</keyword>
<feature type="region of interest" description="Disordered" evidence="1">
    <location>
        <begin position="126"/>
        <end position="147"/>
    </location>
</feature>